<keyword evidence="6" id="KW-0408">Iron</keyword>
<dbReference type="InterPro" id="IPR015421">
    <property type="entry name" value="PyrdxlP-dep_Trfase_major"/>
</dbReference>
<evidence type="ECO:0000256" key="1">
    <source>
        <dbReference type="ARBA" id="ARBA00001933"/>
    </source>
</evidence>
<feature type="domain" description="Aminotransferase class V" evidence="8">
    <location>
        <begin position="19"/>
        <end position="405"/>
    </location>
</feature>
<sequence>MSLSYPSIIKSLPKFSKPIYLDYQATTPTDPRVVEEMMPFLTEHFGNPHSITHEYGLFSKKAIDLSRERVADLIGARSPKDVLFTSGATESNNTAIKGLSWYFGKDKKPYIITQRTEHKCVLESCRFLEMQGWKVIYLDVDKYGRVDPAQLDATIREVGPDKVSVVSIMMVNNEIGTLQPVHEIGEICSSHGVMFHCDAAQAVGKMPVDVQKDHINLLSISGHKMYGPKGIGALYISRKPRVRLIPLMSGGGQERGIRSGTLAPALVVGMGSAAEIAGKEMAQDLAHVTRLGKKLRDGFTSKLEDVVLNGHPTERYPGSVNMSFSCVEGEALLAGLHDLAVSSGSACTSASLEPSYVLHALGVACTSASLEPSYVLHALGVSPELAHTSIRFSVGRFTTDEEIDKAIGDVTTSVKRLRELSPLWEMKQEGIDISKINWTMH</sequence>
<protein>
    <submittedName>
        <fullName evidence="9">Cysteine desulfurase, mitochondrial</fullName>
    </submittedName>
</protein>
<evidence type="ECO:0000259" key="8">
    <source>
        <dbReference type="Pfam" id="PF00266"/>
    </source>
</evidence>
<dbReference type="Gene3D" id="1.10.260.50">
    <property type="match status" value="1"/>
</dbReference>
<dbReference type="PIRSF" id="PIRSF005572">
    <property type="entry name" value="NifS"/>
    <property type="match status" value="1"/>
</dbReference>
<evidence type="ECO:0000256" key="7">
    <source>
        <dbReference type="ARBA" id="ARBA00023014"/>
    </source>
</evidence>
<evidence type="ECO:0000313" key="9">
    <source>
        <dbReference type="EMBL" id="GKT31635.1"/>
    </source>
</evidence>
<evidence type="ECO:0000256" key="3">
    <source>
        <dbReference type="ARBA" id="ARBA00022679"/>
    </source>
</evidence>
<evidence type="ECO:0000256" key="6">
    <source>
        <dbReference type="ARBA" id="ARBA00023004"/>
    </source>
</evidence>
<keyword evidence="7" id="KW-0411">Iron-sulfur</keyword>
<dbReference type="Pfam" id="PF00266">
    <property type="entry name" value="Aminotran_5"/>
    <property type="match status" value="1"/>
</dbReference>
<dbReference type="PANTHER" id="PTHR11601">
    <property type="entry name" value="CYSTEINE DESULFURYLASE FAMILY MEMBER"/>
    <property type="match status" value="1"/>
</dbReference>
<dbReference type="EMBL" id="BQXS01009710">
    <property type="protein sequence ID" value="GKT31635.1"/>
    <property type="molecule type" value="Genomic_DNA"/>
</dbReference>
<dbReference type="Gene3D" id="3.90.1150.10">
    <property type="entry name" value="Aspartate Aminotransferase, domain 1"/>
    <property type="match status" value="2"/>
</dbReference>
<keyword evidence="3" id="KW-0808">Transferase</keyword>
<dbReference type="SUPFAM" id="SSF53383">
    <property type="entry name" value="PLP-dependent transferases"/>
    <property type="match status" value="1"/>
</dbReference>
<dbReference type="Gene3D" id="3.40.640.10">
    <property type="entry name" value="Type I PLP-dependent aspartate aminotransferase-like (Major domain)"/>
    <property type="match status" value="1"/>
</dbReference>
<comment type="cofactor">
    <cofactor evidence="1">
        <name>pyridoxal 5'-phosphate</name>
        <dbReference type="ChEBI" id="CHEBI:597326"/>
    </cofactor>
</comment>
<keyword evidence="5" id="KW-0663">Pyridoxal phosphate</keyword>
<dbReference type="Proteomes" id="UP001057375">
    <property type="component" value="Unassembled WGS sequence"/>
</dbReference>
<evidence type="ECO:0000256" key="4">
    <source>
        <dbReference type="ARBA" id="ARBA00022723"/>
    </source>
</evidence>
<organism evidence="9 10">
    <name type="scientific">Aduncisulcus paluster</name>
    <dbReference type="NCBI Taxonomy" id="2918883"/>
    <lineage>
        <taxon>Eukaryota</taxon>
        <taxon>Metamonada</taxon>
        <taxon>Carpediemonas-like organisms</taxon>
        <taxon>Aduncisulcus</taxon>
    </lineage>
</organism>
<keyword evidence="10" id="KW-1185">Reference proteome</keyword>
<gene>
    <name evidence="9" type="ORF">ADUPG1_006022</name>
</gene>
<dbReference type="InterPro" id="IPR016454">
    <property type="entry name" value="Cysteine_dSase"/>
</dbReference>
<comment type="caution">
    <text evidence="9">The sequence shown here is derived from an EMBL/GenBank/DDBJ whole genome shotgun (WGS) entry which is preliminary data.</text>
</comment>
<keyword evidence="4" id="KW-0479">Metal-binding</keyword>
<name>A0ABQ5KGH3_9EUKA</name>
<accession>A0ABQ5KGH3</accession>
<evidence type="ECO:0000313" key="10">
    <source>
        <dbReference type="Proteomes" id="UP001057375"/>
    </source>
</evidence>
<evidence type="ECO:0000256" key="2">
    <source>
        <dbReference type="ARBA" id="ARBA00006490"/>
    </source>
</evidence>
<dbReference type="InterPro" id="IPR015422">
    <property type="entry name" value="PyrdxlP-dep_Trfase_small"/>
</dbReference>
<evidence type="ECO:0000256" key="5">
    <source>
        <dbReference type="ARBA" id="ARBA00022898"/>
    </source>
</evidence>
<dbReference type="InterPro" id="IPR015424">
    <property type="entry name" value="PyrdxlP-dep_Trfase"/>
</dbReference>
<dbReference type="InterPro" id="IPR000192">
    <property type="entry name" value="Aminotrans_V_dom"/>
</dbReference>
<comment type="similarity">
    <text evidence="2">Belongs to the class-V pyridoxal-phosphate-dependent aminotransferase family. NifS/IscS subfamily.</text>
</comment>
<proteinExistence type="inferred from homology"/>
<dbReference type="PANTHER" id="PTHR11601:SF34">
    <property type="entry name" value="CYSTEINE DESULFURASE"/>
    <property type="match status" value="1"/>
</dbReference>
<reference evidence="9" key="1">
    <citation type="submission" date="2022-03" db="EMBL/GenBank/DDBJ databases">
        <title>Draft genome sequence of Aduncisulcus paluster, a free-living microaerophilic Fornicata.</title>
        <authorList>
            <person name="Yuyama I."/>
            <person name="Kume K."/>
            <person name="Tamura T."/>
            <person name="Inagaki Y."/>
            <person name="Hashimoto T."/>
        </authorList>
    </citation>
    <scope>NUCLEOTIDE SEQUENCE</scope>
    <source>
        <strain evidence="9">NY0171</strain>
    </source>
</reference>